<dbReference type="CDD" id="cd07972">
    <property type="entry name" value="OBF_DNA_ligase_Arch_LigB"/>
    <property type="match status" value="1"/>
</dbReference>
<evidence type="ECO:0000256" key="3">
    <source>
        <dbReference type="ARBA" id="ARBA00022618"/>
    </source>
</evidence>
<evidence type="ECO:0000256" key="10">
    <source>
        <dbReference type="ARBA" id="ARBA00023204"/>
    </source>
</evidence>
<dbReference type="InterPro" id="IPR036599">
    <property type="entry name" value="DNA_ligase_N_sf"/>
</dbReference>
<sequence length="530" mass="60187">MKRFAALYRELDRSTATLDKRAALIDYFRSAPPADVVWALWLLSGGKLARIAGTRELRQWAGEVTGTPEWLVEESHAHVGDLAETLTLLLDDPVGIGEDVPLREWIERRLLPFAGRDPPLRREVVTEAWKQLAFDERFVFNKLLTGALRVGVSQRLVQQALAEMSGVDIARIAQRMLGAWKPSERFLRDLLSEGELPSDRQQPYPFFLASPLESEPDTLGPVDDWLLEWKWDGIRLQLIRRGGEIALWSRGEERLDGRFPEIETAAAVLPRDCVIDGELLGWRADDSRPLAFTALQTRIQRRKPGAKTLADTPVQVLAYDLLELEGEDLRERPLSERRAALEALLADMPDPRIRVSPNVEAASWSDAAALREGARERAVEGLMLKRRASSYQSGRRRGDWWKWKIDPLTIDAVLVYAQSGSGRRSTLFTDYTFALWSGDQLVPVAKAYSGLDDKEILTLDRWIRAHTVERFGPVRQVEPVHVFELGFEAVNRSTRHKSGIAVRFPRILRWRHDKPVAEADRVDTLRALAH</sequence>
<dbReference type="Pfam" id="PF04675">
    <property type="entry name" value="DNA_ligase_A_N"/>
    <property type="match status" value="1"/>
</dbReference>
<evidence type="ECO:0000256" key="5">
    <source>
        <dbReference type="ARBA" id="ARBA00022723"/>
    </source>
</evidence>
<evidence type="ECO:0000256" key="8">
    <source>
        <dbReference type="ARBA" id="ARBA00022840"/>
    </source>
</evidence>
<dbReference type="Pfam" id="PF04679">
    <property type="entry name" value="DNA_ligase_A_C"/>
    <property type="match status" value="1"/>
</dbReference>
<organism evidence="14 15">
    <name type="scientific">Cognatilysobacter bugurensis</name>
    <dbReference type="NCBI Taxonomy" id="543356"/>
    <lineage>
        <taxon>Bacteria</taxon>
        <taxon>Pseudomonadati</taxon>
        <taxon>Pseudomonadota</taxon>
        <taxon>Gammaproteobacteria</taxon>
        <taxon>Lysobacterales</taxon>
        <taxon>Lysobacteraceae</taxon>
        <taxon>Cognatilysobacter</taxon>
    </lineage>
</organism>
<keyword evidence="4" id="KW-0235">DNA replication</keyword>
<dbReference type="InterPro" id="IPR050191">
    <property type="entry name" value="ATP-dep_DNA_ligase"/>
</dbReference>
<dbReference type="PANTHER" id="PTHR45674:SF13">
    <property type="entry name" value="DNA LIGASE-RELATED"/>
    <property type="match status" value="1"/>
</dbReference>
<evidence type="ECO:0000256" key="9">
    <source>
        <dbReference type="ARBA" id="ARBA00023172"/>
    </source>
</evidence>
<dbReference type="RefSeq" id="WP_189453073.1">
    <property type="nucleotide sequence ID" value="NZ_BMYD01000001.1"/>
</dbReference>
<evidence type="ECO:0000313" key="15">
    <source>
        <dbReference type="Proteomes" id="UP000646426"/>
    </source>
</evidence>
<evidence type="ECO:0000313" key="14">
    <source>
        <dbReference type="EMBL" id="GHA71923.1"/>
    </source>
</evidence>
<evidence type="ECO:0000256" key="7">
    <source>
        <dbReference type="ARBA" id="ARBA00022763"/>
    </source>
</evidence>
<evidence type="ECO:0000259" key="13">
    <source>
        <dbReference type="PROSITE" id="PS50160"/>
    </source>
</evidence>
<evidence type="ECO:0000256" key="4">
    <source>
        <dbReference type="ARBA" id="ARBA00022705"/>
    </source>
</evidence>
<proteinExistence type="predicted"/>
<dbReference type="NCBIfam" id="NF006701">
    <property type="entry name" value="PRK09247.1"/>
    <property type="match status" value="1"/>
</dbReference>
<dbReference type="GO" id="GO:0006281">
    <property type="term" value="P:DNA repair"/>
    <property type="evidence" value="ECO:0007669"/>
    <property type="project" value="UniProtKB-KW"/>
</dbReference>
<dbReference type="SUPFAM" id="SSF56091">
    <property type="entry name" value="DNA ligase/mRNA capping enzyme, catalytic domain"/>
    <property type="match status" value="1"/>
</dbReference>
<keyword evidence="6" id="KW-0547">Nucleotide-binding</keyword>
<accession>A0A918SXD2</accession>
<dbReference type="GO" id="GO:0005524">
    <property type="term" value="F:ATP binding"/>
    <property type="evidence" value="ECO:0007669"/>
    <property type="project" value="UniProtKB-KW"/>
</dbReference>
<comment type="catalytic activity">
    <reaction evidence="12">
        <text>ATP + (deoxyribonucleotide)n-3'-hydroxyl + 5'-phospho-(deoxyribonucleotide)m = (deoxyribonucleotide)n+m + AMP + diphosphate.</text>
        <dbReference type="EC" id="6.5.1.1"/>
    </reaction>
</comment>
<evidence type="ECO:0000256" key="12">
    <source>
        <dbReference type="ARBA" id="ARBA00034003"/>
    </source>
</evidence>
<dbReference type="FunFam" id="3.30.470.30:FF:000024">
    <property type="entry name" value="ATP-dependent DNA ligase"/>
    <property type="match status" value="1"/>
</dbReference>
<dbReference type="InterPro" id="IPR012308">
    <property type="entry name" value="DNA_ligase_ATP-dep_N"/>
</dbReference>
<dbReference type="GO" id="GO:0003910">
    <property type="term" value="F:DNA ligase (ATP) activity"/>
    <property type="evidence" value="ECO:0007669"/>
    <property type="project" value="UniProtKB-EC"/>
</dbReference>
<dbReference type="GO" id="GO:0006310">
    <property type="term" value="P:DNA recombination"/>
    <property type="evidence" value="ECO:0007669"/>
    <property type="project" value="UniProtKB-KW"/>
</dbReference>
<dbReference type="Gene3D" id="2.40.50.140">
    <property type="entry name" value="Nucleic acid-binding proteins"/>
    <property type="match status" value="1"/>
</dbReference>
<evidence type="ECO:0000256" key="1">
    <source>
        <dbReference type="ARBA" id="ARBA00012727"/>
    </source>
</evidence>
<dbReference type="Proteomes" id="UP000646426">
    <property type="component" value="Unassembled WGS sequence"/>
</dbReference>
<gene>
    <name evidence="14" type="primary">lig2</name>
    <name evidence="14" type="ORF">GCM10007067_05450</name>
</gene>
<dbReference type="EMBL" id="BMYD01000001">
    <property type="protein sequence ID" value="GHA71923.1"/>
    <property type="molecule type" value="Genomic_DNA"/>
</dbReference>
<name>A0A918SXD2_9GAMM</name>
<dbReference type="CDD" id="cd07897">
    <property type="entry name" value="Adenylation_DNA_ligase_Bac1"/>
    <property type="match status" value="1"/>
</dbReference>
<dbReference type="GO" id="GO:0046872">
    <property type="term" value="F:metal ion binding"/>
    <property type="evidence" value="ECO:0007669"/>
    <property type="project" value="UniProtKB-KW"/>
</dbReference>
<feature type="domain" description="ATP-dependent DNA ligase family profile" evidence="13">
    <location>
        <begin position="307"/>
        <end position="437"/>
    </location>
</feature>
<keyword evidence="11" id="KW-0131">Cell cycle</keyword>
<keyword evidence="5" id="KW-0479">Metal-binding</keyword>
<dbReference type="Gene3D" id="3.30.470.30">
    <property type="entry name" value="DNA ligase/mRNA capping enzyme"/>
    <property type="match status" value="1"/>
</dbReference>
<keyword evidence="3" id="KW-0132">Cell division</keyword>
<dbReference type="Pfam" id="PF01068">
    <property type="entry name" value="DNA_ligase_A_M"/>
    <property type="match status" value="1"/>
</dbReference>
<dbReference type="InterPro" id="IPR012310">
    <property type="entry name" value="DNA_ligase_ATP-dep_cent"/>
</dbReference>
<dbReference type="Gene3D" id="1.10.3260.10">
    <property type="entry name" value="DNA ligase, ATP-dependent, N-terminal domain"/>
    <property type="match status" value="1"/>
</dbReference>
<evidence type="ECO:0000256" key="6">
    <source>
        <dbReference type="ARBA" id="ARBA00022741"/>
    </source>
</evidence>
<evidence type="ECO:0000256" key="11">
    <source>
        <dbReference type="ARBA" id="ARBA00023306"/>
    </source>
</evidence>
<keyword evidence="7" id="KW-0227">DNA damage</keyword>
<keyword evidence="15" id="KW-1185">Reference proteome</keyword>
<dbReference type="PANTHER" id="PTHR45674">
    <property type="entry name" value="DNA LIGASE 1/3 FAMILY MEMBER"/>
    <property type="match status" value="1"/>
</dbReference>
<keyword evidence="2 14" id="KW-0436">Ligase</keyword>
<dbReference type="InterPro" id="IPR026333">
    <property type="entry name" value="ATP_dep_DNA_lig_pp_1105_fam"/>
</dbReference>
<keyword evidence="9" id="KW-0233">DNA recombination</keyword>
<dbReference type="InterPro" id="IPR012340">
    <property type="entry name" value="NA-bd_OB-fold"/>
</dbReference>
<dbReference type="NCBIfam" id="TIGR04120">
    <property type="entry name" value="DNA_lig_bact"/>
    <property type="match status" value="1"/>
</dbReference>
<dbReference type="PROSITE" id="PS50160">
    <property type="entry name" value="DNA_LIGASE_A3"/>
    <property type="match status" value="1"/>
</dbReference>
<dbReference type="EC" id="6.5.1.1" evidence="1"/>
<reference evidence="14" key="1">
    <citation type="journal article" date="2014" name="Int. J. Syst. Evol. Microbiol.">
        <title>Complete genome sequence of Corynebacterium casei LMG S-19264T (=DSM 44701T), isolated from a smear-ripened cheese.</title>
        <authorList>
            <consortium name="US DOE Joint Genome Institute (JGI-PGF)"/>
            <person name="Walter F."/>
            <person name="Albersmeier A."/>
            <person name="Kalinowski J."/>
            <person name="Ruckert C."/>
        </authorList>
    </citation>
    <scope>NUCLEOTIDE SEQUENCE</scope>
    <source>
        <strain evidence="14">KCTC 23077</strain>
    </source>
</reference>
<keyword evidence="8" id="KW-0067">ATP-binding</keyword>
<dbReference type="AlphaFoldDB" id="A0A918SXD2"/>
<dbReference type="InterPro" id="IPR012309">
    <property type="entry name" value="DNA_ligase_ATP-dep_C"/>
</dbReference>
<dbReference type="GO" id="GO:0006260">
    <property type="term" value="P:DNA replication"/>
    <property type="evidence" value="ECO:0007669"/>
    <property type="project" value="UniProtKB-KW"/>
</dbReference>
<protein>
    <recommendedName>
        <fullName evidence="1">DNA ligase (ATP)</fullName>
        <ecNumber evidence="1">6.5.1.1</ecNumber>
    </recommendedName>
</protein>
<reference evidence="14" key="2">
    <citation type="submission" date="2020-09" db="EMBL/GenBank/DDBJ databases">
        <authorList>
            <person name="Sun Q."/>
            <person name="Kim S."/>
        </authorList>
    </citation>
    <scope>NUCLEOTIDE SEQUENCE</scope>
    <source>
        <strain evidence="14">KCTC 23077</strain>
    </source>
</reference>
<evidence type="ECO:0000256" key="2">
    <source>
        <dbReference type="ARBA" id="ARBA00022598"/>
    </source>
</evidence>
<dbReference type="GO" id="GO:0003677">
    <property type="term" value="F:DNA binding"/>
    <property type="evidence" value="ECO:0007669"/>
    <property type="project" value="InterPro"/>
</dbReference>
<dbReference type="GO" id="GO:0051301">
    <property type="term" value="P:cell division"/>
    <property type="evidence" value="ECO:0007669"/>
    <property type="project" value="UniProtKB-KW"/>
</dbReference>
<keyword evidence="10" id="KW-0234">DNA repair</keyword>
<comment type="caution">
    <text evidence="14">The sequence shown here is derived from an EMBL/GenBank/DDBJ whole genome shotgun (WGS) entry which is preliminary data.</text>
</comment>
<dbReference type="SUPFAM" id="SSF50249">
    <property type="entry name" value="Nucleic acid-binding proteins"/>
    <property type="match status" value="1"/>
</dbReference>